<dbReference type="AlphaFoldDB" id="A0A9P5BVD1"/>
<gene>
    <name evidence="3" type="ORF">E8E12_002470</name>
</gene>
<evidence type="ECO:0000313" key="4">
    <source>
        <dbReference type="Proteomes" id="UP000758155"/>
    </source>
</evidence>
<name>A0A9P5BVD1_9PLEO</name>
<feature type="chain" id="PRO_5040217732" evidence="2">
    <location>
        <begin position="19"/>
        <end position="267"/>
    </location>
</feature>
<proteinExistence type="predicted"/>
<evidence type="ECO:0000256" key="1">
    <source>
        <dbReference type="SAM" id="MobiDB-lite"/>
    </source>
</evidence>
<dbReference type="Proteomes" id="UP000758155">
    <property type="component" value="Unassembled WGS sequence"/>
</dbReference>
<reference evidence="3" key="1">
    <citation type="submission" date="2019-04" db="EMBL/GenBank/DDBJ databases">
        <title>Sequencing of skin fungus with MAO and IRED activity.</title>
        <authorList>
            <person name="Marsaioli A.J."/>
            <person name="Bonatto J.M.C."/>
            <person name="Reis Junior O."/>
        </authorList>
    </citation>
    <scope>NUCLEOTIDE SEQUENCE</scope>
    <source>
        <strain evidence="3">28M1</strain>
    </source>
</reference>
<keyword evidence="2" id="KW-0732">Signal</keyword>
<feature type="signal peptide" evidence="2">
    <location>
        <begin position="1"/>
        <end position="18"/>
    </location>
</feature>
<accession>A0A9P5BVD1</accession>
<evidence type="ECO:0000256" key="2">
    <source>
        <dbReference type="SAM" id="SignalP"/>
    </source>
</evidence>
<dbReference type="EMBL" id="SWKV01000108">
    <property type="protein sequence ID" value="KAF3032167.1"/>
    <property type="molecule type" value="Genomic_DNA"/>
</dbReference>
<evidence type="ECO:0000313" key="3">
    <source>
        <dbReference type="EMBL" id="KAF3032167.1"/>
    </source>
</evidence>
<keyword evidence="4" id="KW-1185">Reference proteome</keyword>
<organism evidence="3 4">
    <name type="scientific">Didymella heteroderae</name>
    <dbReference type="NCBI Taxonomy" id="1769908"/>
    <lineage>
        <taxon>Eukaryota</taxon>
        <taxon>Fungi</taxon>
        <taxon>Dikarya</taxon>
        <taxon>Ascomycota</taxon>
        <taxon>Pezizomycotina</taxon>
        <taxon>Dothideomycetes</taxon>
        <taxon>Pleosporomycetidae</taxon>
        <taxon>Pleosporales</taxon>
        <taxon>Pleosporineae</taxon>
        <taxon>Didymellaceae</taxon>
        <taxon>Didymella</taxon>
    </lineage>
</organism>
<protein>
    <submittedName>
        <fullName evidence="3">Uncharacterized protein</fullName>
    </submittedName>
</protein>
<comment type="caution">
    <text evidence="3">The sequence shown here is derived from an EMBL/GenBank/DDBJ whole genome shotgun (WGS) entry which is preliminary data.</text>
</comment>
<feature type="compositionally biased region" description="Low complexity" evidence="1">
    <location>
        <begin position="178"/>
        <end position="218"/>
    </location>
</feature>
<sequence length="267" mass="26764">MFGLSTIALLALSPTVLGIAFPGPAPTVAGEANLLGRSPRPTGGPPSLPSLFRRQGRDEGMCGYLDGLSDTPVSCTVGTCLYDDSISWFGCCTGTARSDCALFTTCVGSASISSCLSNSRCANDDYALACTEATAGVCMTMWGEVQEGTVNHYVCGTASASVQVVATPTAGAVSTTEGSAKSSAMGSAAGLPVRSSTRASSSGDDSSATQTSRRTSSSTEDRPRINTAATATTRAPTTTVSTAGAVKSAQAVVGAVGGFAGFVAWFV</sequence>
<feature type="region of interest" description="Disordered" evidence="1">
    <location>
        <begin position="174"/>
        <end position="237"/>
    </location>
</feature>
<dbReference type="OrthoDB" id="5347452at2759"/>
<feature type="compositionally biased region" description="Low complexity" evidence="1">
    <location>
        <begin position="227"/>
        <end position="237"/>
    </location>
</feature>